<feature type="chain" id="PRO_5013148724" evidence="1">
    <location>
        <begin position="36"/>
        <end position="364"/>
    </location>
</feature>
<sequence length="364" mass="38603">MFRPSTFPPGRRGRRATAVLLAVATVATLGLTGCAKDDTPVVDTADTPLPTEVPAGTKLIVADQQERLQSVLRVSGELDKLPFQVEFANFVGGPAILEAFRAGAADVAPVGDVPPIHALAAGQDVPIVAAQQTSPAALKLAVAPGRTATTLADLKGKKIAYAEGTAQQAAVLRALDKAGLTTGDVQLVRLQLAEFLDAVRTGQVDIAPLIEPNVTRLLRTPGASVIPDAETAGIYGGLAYLYARRAVTQDPARSAAVGALVGAYIRAYQWVNTHREEWAQKYYVDNQKVSPEDARRIVESLGTYTFPHLDQRLVDRQQSTIDAIAAAGELPKKVSATNGFDLRYDAVVTRAVAESGASHEPKER</sequence>
<keyword evidence="1" id="KW-0732">Signal</keyword>
<feature type="signal peptide" evidence="1">
    <location>
        <begin position="1"/>
        <end position="35"/>
    </location>
</feature>
<accession>A0A285M2D6</accession>
<dbReference type="SUPFAM" id="SSF53850">
    <property type="entry name" value="Periplasmic binding protein-like II"/>
    <property type="match status" value="1"/>
</dbReference>
<dbReference type="Pfam" id="PF09084">
    <property type="entry name" value="NMT1"/>
    <property type="match status" value="1"/>
</dbReference>
<reference evidence="3 4" key="1">
    <citation type="submission" date="2017-09" db="EMBL/GenBank/DDBJ databases">
        <authorList>
            <person name="Ehlers B."/>
            <person name="Leendertz F.H."/>
        </authorList>
    </citation>
    <scope>NUCLEOTIDE SEQUENCE [LARGE SCALE GENOMIC DNA]</scope>
    <source>
        <strain evidence="3 4">DSM 45537</strain>
    </source>
</reference>
<evidence type="ECO:0000256" key="1">
    <source>
        <dbReference type="SAM" id="SignalP"/>
    </source>
</evidence>
<dbReference type="Gene3D" id="3.40.190.10">
    <property type="entry name" value="Periplasmic binding protein-like II"/>
    <property type="match status" value="2"/>
</dbReference>
<dbReference type="PANTHER" id="PTHR30024:SF48">
    <property type="entry name" value="ABC TRANSPORTER SUBSTRATE-BINDING PROTEIN"/>
    <property type="match status" value="1"/>
</dbReference>
<dbReference type="RefSeq" id="WP_097248366.1">
    <property type="nucleotide sequence ID" value="NZ_OBEG01000010.1"/>
</dbReference>
<evidence type="ECO:0000313" key="3">
    <source>
        <dbReference type="EMBL" id="SNY89691.1"/>
    </source>
</evidence>
<evidence type="ECO:0000259" key="2">
    <source>
        <dbReference type="Pfam" id="PF09084"/>
    </source>
</evidence>
<organism evidence="3 4">
    <name type="scientific">Nocardia amikacinitolerans</name>
    <dbReference type="NCBI Taxonomy" id="756689"/>
    <lineage>
        <taxon>Bacteria</taxon>
        <taxon>Bacillati</taxon>
        <taxon>Actinomycetota</taxon>
        <taxon>Actinomycetes</taxon>
        <taxon>Mycobacteriales</taxon>
        <taxon>Nocardiaceae</taxon>
        <taxon>Nocardia</taxon>
    </lineage>
</organism>
<dbReference type="OrthoDB" id="506623at2"/>
<dbReference type="AlphaFoldDB" id="A0A285M2D6"/>
<evidence type="ECO:0000313" key="4">
    <source>
        <dbReference type="Proteomes" id="UP000219565"/>
    </source>
</evidence>
<dbReference type="STRING" id="1379680.GCA_001612615_06861"/>
<name>A0A285M2D6_9NOCA</name>
<gene>
    <name evidence="3" type="ORF">SAMN04244553_0005</name>
</gene>
<dbReference type="CDD" id="cd13558">
    <property type="entry name" value="PBP2_SsuA_like_2"/>
    <property type="match status" value="1"/>
</dbReference>
<dbReference type="PANTHER" id="PTHR30024">
    <property type="entry name" value="ALIPHATIC SULFONATES-BINDING PROTEIN-RELATED"/>
    <property type="match status" value="1"/>
</dbReference>
<dbReference type="Proteomes" id="UP000219565">
    <property type="component" value="Unassembled WGS sequence"/>
</dbReference>
<dbReference type="PROSITE" id="PS51257">
    <property type="entry name" value="PROKAR_LIPOPROTEIN"/>
    <property type="match status" value="1"/>
</dbReference>
<protein>
    <submittedName>
        <fullName evidence="3">Sulfonate transport system substrate-binding protein</fullName>
    </submittedName>
</protein>
<dbReference type="InterPro" id="IPR015168">
    <property type="entry name" value="SsuA/THI5"/>
</dbReference>
<proteinExistence type="predicted"/>
<feature type="domain" description="SsuA/THI5-like" evidence="2">
    <location>
        <begin position="99"/>
        <end position="216"/>
    </location>
</feature>
<dbReference type="EMBL" id="OBEG01000010">
    <property type="protein sequence ID" value="SNY89691.1"/>
    <property type="molecule type" value="Genomic_DNA"/>
</dbReference>
<keyword evidence="4" id="KW-1185">Reference proteome</keyword>